<dbReference type="PANTHER" id="PTHR43302:SF5">
    <property type="entry name" value="TRANSPORTER ARSB-RELATED"/>
    <property type="match status" value="1"/>
</dbReference>
<evidence type="ECO:0000256" key="2">
    <source>
        <dbReference type="ARBA" id="ARBA00006433"/>
    </source>
</evidence>
<feature type="transmembrane region" description="Helical" evidence="10">
    <location>
        <begin position="224"/>
        <end position="243"/>
    </location>
</feature>
<feature type="transmembrane region" description="Helical" evidence="10">
    <location>
        <begin position="278"/>
        <end position="302"/>
    </location>
</feature>
<keyword evidence="4" id="KW-0813">Transport</keyword>
<gene>
    <name evidence="12" type="ORF">GCM10009798_35030</name>
</gene>
<keyword evidence="8 10" id="KW-1133">Transmembrane helix</keyword>
<keyword evidence="6 10" id="KW-0812">Transmembrane</keyword>
<evidence type="ECO:0000256" key="10">
    <source>
        <dbReference type="SAM" id="Phobius"/>
    </source>
</evidence>
<protein>
    <submittedName>
        <fullName evidence="12">ArsB/NhaD family transporter</fullName>
    </submittedName>
</protein>
<comment type="caution">
    <text evidence="12">The sequence shown here is derived from an EMBL/GenBank/DDBJ whole genome shotgun (WGS) entry which is preliminary data.</text>
</comment>
<dbReference type="InterPro" id="IPR004680">
    <property type="entry name" value="Cit_transptr-like_dom"/>
</dbReference>
<feature type="domain" description="Citrate transporter-like" evidence="11">
    <location>
        <begin position="33"/>
        <end position="347"/>
    </location>
</feature>
<evidence type="ECO:0000256" key="5">
    <source>
        <dbReference type="ARBA" id="ARBA00022475"/>
    </source>
</evidence>
<comment type="similarity">
    <text evidence="2">Belongs to the ArsB family.</text>
</comment>
<feature type="transmembrane region" description="Helical" evidence="10">
    <location>
        <begin position="6"/>
        <end position="25"/>
    </location>
</feature>
<evidence type="ECO:0000313" key="12">
    <source>
        <dbReference type="EMBL" id="GAA1971233.1"/>
    </source>
</evidence>
<keyword evidence="7" id="KW-0059">Arsenical resistance</keyword>
<organism evidence="12 13">
    <name type="scientific">Nocardioides panacihumi</name>
    <dbReference type="NCBI Taxonomy" id="400774"/>
    <lineage>
        <taxon>Bacteria</taxon>
        <taxon>Bacillati</taxon>
        <taxon>Actinomycetota</taxon>
        <taxon>Actinomycetes</taxon>
        <taxon>Propionibacteriales</taxon>
        <taxon>Nocardioidaceae</taxon>
        <taxon>Nocardioides</taxon>
    </lineage>
</organism>
<evidence type="ECO:0000256" key="9">
    <source>
        <dbReference type="ARBA" id="ARBA00023136"/>
    </source>
</evidence>
<feature type="transmembrane region" description="Helical" evidence="10">
    <location>
        <begin position="32"/>
        <end position="50"/>
    </location>
</feature>
<evidence type="ECO:0000256" key="8">
    <source>
        <dbReference type="ARBA" id="ARBA00022989"/>
    </source>
</evidence>
<name>A0ABP5CYQ7_9ACTN</name>
<dbReference type="Pfam" id="PF03600">
    <property type="entry name" value="CitMHS"/>
    <property type="match status" value="1"/>
</dbReference>
<feature type="transmembrane region" description="Helical" evidence="10">
    <location>
        <begin position="62"/>
        <end position="80"/>
    </location>
</feature>
<evidence type="ECO:0000259" key="11">
    <source>
        <dbReference type="Pfam" id="PF03600"/>
    </source>
</evidence>
<evidence type="ECO:0000256" key="4">
    <source>
        <dbReference type="ARBA" id="ARBA00022448"/>
    </source>
</evidence>
<evidence type="ECO:0000313" key="13">
    <source>
        <dbReference type="Proteomes" id="UP001500571"/>
    </source>
</evidence>
<feature type="transmembrane region" description="Helical" evidence="10">
    <location>
        <begin position="322"/>
        <end position="346"/>
    </location>
</feature>
<dbReference type="EMBL" id="BAAAPB010000004">
    <property type="protein sequence ID" value="GAA1971233.1"/>
    <property type="molecule type" value="Genomic_DNA"/>
</dbReference>
<feature type="transmembrane region" description="Helical" evidence="10">
    <location>
        <begin position="396"/>
        <end position="418"/>
    </location>
</feature>
<dbReference type="InterPro" id="IPR000802">
    <property type="entry name" value="Arsenical_pump_ArsB"/>
</dbReference>
<reference evidence="13" key="1">
    <citation type="journal article" date="2019" name="Int. J. Syst. Evol. Microbiol.">
        <title>The Global Catalogue of Microorganisms (GCM) 10K type strain sequencing project: providing services to taxonomists for standard genome sequencing and annotation.</title>
        <authorList>
            <consortium name="The Broad Institute Genomics Platform"/>
            <consortium name="The Broad Institute Genome Sequencing Center for Infectious Disease"/>
            <person name="Wu L."/>
            <person name="Ma J."/>
        </authorList>
    </citation>
    <scope>NUCLEOTIDE SEQUENCE [LARGE SCALE GENOMIC DNA]</scope>
    <source>
        <strain evidence="13">JCM 15309</strain>
    </source>
</reference>
<comment type="similarity">
    <text evidence="3">Belongs to the CitM (TC 2.A.11) transporter family.</text>
</comment>
<accession>A0ABP5CYQ7</accession>
<dbReference type="RefSeq" id="WP_344047043.1">
    <property type="nucleotide sequence ID" value="NZ_BAAAPB010000004.1"/>
</dbReference>
<dbReference type="PANTHER" id="PTHR43302">
    <property type="entry name" value="TRANSPORTER ARSB-RELATED"/>
    <property type="match status" value="1"/>
</dbReference>
<evidence type="ECO:0000256" key="3">
    <source>
        <dbReference type="ARBA" id="ARBA00009843"/>
    </source>
</evidence>
<evidence type="ECO:0000256" key="7">
    <source>
        <dbReference type="ARBA" id="ARBA00022849"/>
    </source>
</evidence>
<keyword evidence="5" id="KW-1003">Cell membrane</keyword>
<feature type="transmembrane region" description="Helical" evidence="10">
    <location>
        <begin position="353"/>
        <end position="376"/>
    </location>
</feature>
<comment type="subcellular location">
    <subcellularLocation>
        <location evidence="1">Cell membrane</location>
        <topology evidence="1">Multi-pass membrane protein</topology>
    </subcellularLocation>
</comment>
<dbReference type="PRINTS" id="PR00758">
    <property type="entry name" value="ARSENICPUMP"/>
</dbReference>
<dbReference type="Proteomes" id="UP001500571">
    <property type="component" value="Unassembled WGS sequence"/>
</dbReference>
<feature type="transmembrane region" description="Helical" evidence="10">
    <location>
        <begin position="181"/>
        <end position="204"/>
    </location>
</feature>
<keyword evidence="9 10" id="KW-0472">Membrane</keyword>
<evidence type="ECO:0000256" key="6">
    <source>
        <dbReference type="ARBA" id="ARBA00022692"/>
    </source>
</evidence>
<evidence type="ECO:0000256" key="1">
    <source>
        <dbReference type="ARBA" id="ARBA00004651"/>
    </source>
</evidence>
<proteinExistence type="inferred from homology"/>
<feature type="transmembrane region" description="Helical" evidence="10">
    <location>
        <begin position="101"/>
        <end position="120"/>
    </location>
</feature>
<sequence length="419" mass="43133">MPPLSSTVADASGVVALVALLVVAHRHPRPRVEALAALGAGALVLASGLVSPTEAREAVRPLLPVVAFLVTILVVAEMCARAGVFDAAAHLVRRHSRGRPVSLFAGTFVLAAIVTTVLSLDATVVLVTPVAVAAAIGIRSSPRPVAYACLRMANSASLLLPVSNLTNLLAMPHLDLTFAGFAVRMAPALAAVLLVEYVGLRLLFRRELAEPGHEMPPDVESPRLERVPVVVVSLMLLGFAVASPLGVEPAWVSAVAAAVLVGWARHRRLASWPAAAHAAHPSFALFVLALGVVVAGLAQGFLGDAVQRLLPSDASYASLLEVAALATVAAALLTNLSATLLLVPLLEPLGTDVILAALVGLGVGSGLTWTGSLANLLWRRTLVRHGDAGPMLGTLAFHRVSLTLTPVAVIAAVTALALT</sequence>
<keyword evidence="13" id="KW-1185">Reference proteome</keyword>